<keyword evidence="7" id="KW-1185">Reference proteome</keyword>
<evidence type="ECO:0000256" key="1">
    <source>
        <dbReference type="ARBA" id="ARBA00022723"/>
    </source>
</evidence>
<dbReference type="CDD" id="cd10917">
    <property type="entry name" value="CE4_NodB_like_6s_7s"/>
    <property type="match status" value="1"/>
</dbReference>
<protein>
    <recommendedName>
        <fullName evidence="5">NodB homology domain-containing protein</fullName>
    </recommendedName>
</protein>
<sequence>MTRRTALAAGLALLLLLATGCANEKPVPTRSPLPYPSIPQVTATAAPTPTPPAATPATPTRKPAARGTVGPLNTQRLTGTRAVALTFDDGPHPEWTPGVLDQLRKAGVQATFCVVGVKVRKYPSLVRRIAREGHTLCNHSWQHDLKLGKRKAAQIRDDLERTNREIQRAVPGAKVPYYRQPGGKWTSSVVAVSKSLGMKPLHWDVDPADWDDTSSAEISRRIAKQARPGSIVLLHDGGGDRSRTLGACPQVISSLKRKYGLTRLR</sequence>
<dbReference type="InterPro" id="IPR002509">
    <property type="entry name" value="NODB_dom"/>
</dbReference>
<gene>
    <name evidence="6" type="ORF">Pma05_43810</name>
</gene>
<reference evidence="6 7" key="1">
    <citation type="submission" date="2021-01" db="EMBL/GenBank/DDBJ databases">
        <title>Whole genome shotgun sequence of Plantactinospora mayteni NBRC 109088.</title>
        <authorList>
            <person name="Komaki H."/>
            <person name="Tamura T."/>
        </authorList>
    </citation>
    <scope>NUCLEOTIDE SEQUENCE [LARGE SCALE GENOMIC DNA]</scope>
    <source>
        <strain evidence="6 7">NBRC 109088</strain>
    </source>
</reference>
<dbReference type="PROSITE" id="PS51677">
    <property type="entry name" value="NODB"/>
    <property type="match status" value="1"/>
</dbReference>
<feature type="domain" description="NodB homology" evidence="5">
    <location>
        <begin position="81"/>
        <end position="264"/>
    </location>
</feature>
<evidence type="ECO:0000256" key="3">
    <source>
        <dbReference type="SAM" id="MobiDB-lite"/>
    </source>
</evidence>
<dbReference type="InterPro" id="IPR050248">
    <property type="entry name" value="Polysacc_deacetylase_ArnD"/>
</dbReference>
<dbReference type="Gene3D" id="3.20.20.370">
    <property type="entry name" value="Glycoside hydrolase/deacetylase"/>
    <property type="match status" value="1"/>
</dbReference>
<dbReference type="PANTHER" id="PTHR10587:SF133">
    <property type="entry name" value="CHITIN DEACETYLASE 1-RELATED"/>
    <property type="match status" value="1"/>
</dbReference>
<name>A0ABQ4ET28_9ACTN</name>
<evidence type="ECO:0000259" key="5">
    <source>
        <dbReference type="PROSITE" id="PS51677"/>
    </source>
</evidence>
<dbReference type="EMBL" id="BONX01000029">
    <property type="protein sequence ID" value="GIG97808.1"/>
    <property type="molecule type" value="Genomic_DNA"/>
</dbReference>
<dbReference type="Pfam" id="PF01522">
    <property type="entry name" value="Polysacc_deac_1"/>
    <property type="match status" value="1"/>
</dbReference>
<keyword evidence="2" id="KW-0378">Hydrolase</keyword>
<feature type="region of interest" description="Disordered" evidence="3">
    <location>
        <begin position="28"/>
        <end position="72"/>
    </location>
</feature>
<organism evidence="6 7">
    <name type="scientific">Plantactinospora mayteni</name>
    <dbReference type="NCBI Taxonomy" id="566021"/>
    <lineage>
        <taxon>Bacteria</taxon>
        <taxon>Bacillati</taxon>
        <taxon>Actinomycetota</taxon>
        <taxon>Actinomycetes</taxon>
        <taxon>Micromonosporales</taxon>
        <taxon>Micromonosporaceae</taxon>
        <taxon>Plantactinospora</taxon>
    </lineage>
</organism>
<evidence type="ECO:0000256" key="4">
    <source>
        <dbReference type="SAM" id="SignalP"/>
    </source>
</evidence>
<evidence type="ECO:0000313" key="6">
    <source>
        <dbReference type="EMBL" id="GIG97808.1"/>
    </source>
</evidence>
<dbReference type="InterPro" id="IPR011330">
    <property type="entry name" value="Glyco_hydro/deAcase_b/a-brl"/>
</dbReference>
<dbReference type="Proteomes" id="UP000621500">
    <property type="component" value="Unassembled WGS sequence"/>
</dbReference>
<comment type="caution">
    <text evidence="6">The sequence shown here is derived from an EMBL/GenBank/DDBJ whole genome shotgun (WGS) entry which is preliminary data.</text>
</comment>
<accession>A0ABQ4ET28</accession>
<dbReference type="PROSITE" id="PS51257">
    <property type="entry name" value="PROKAR_LIPOPROTEIN"/>
    <property type="match status" value="1"/>
</dbReference>
<evidence type="ECO:0000256" key="2">
    <source>
        <dbReference type="ARBA" id="ARBA00022801"/>
    </source>
</evidence>
<evidence type="ECO:0000313" key="7">
    <source>
        <dbReference type="Proteomes" id="UP000621500"/>
    </source>
</evidence>
<keyword evidence="1" id="KW-0479">Metal-binding</keyword>
<dbReference type="RefSeq" id="WP_203859285.1">
    <property type="nucleotide sequence ID" value="NZ_BAAAZQ010000006.1"/>
</dbReference>
<dbReference type="PANTHER" id="PTHR10587">
    <property type="entry name" value="GLYCOSYL TRANSFERASE-RELATED"/>
    <property type="match status" value="1"/>
</dbReference>
<proteinExistence type="predicted"/>
<keyword evidence="4" id="KW-0732">Signal</keyword>
<feature type="chain" id="PRO_5046816834" description="NodB homology domain-containing protein" evidence="4">
    <location>
        <begin position="25"/>
        <end position="265"/>
    </location>
</feature>
<dbReference type="SUPFAM" id="SSF88713">
    <property type="entry name" value="Glycoside hydrolase/deacetylase"/>
    <property type="match status" value="1"/>
</dbReference>
<feature type="signal peptide" evidence="4">
    <location>
        <begin position="1"/>
        <end position="24"/>
    </location>
</feature>